<evidence type="ECO:0000256" key="2">
    <source>
        <dbReference type="SAM" id="Phobius"/>
    </source>
</evidence>
<dbReference type="InterPro" id="IPR008708">
    <property type="entry name" value="Neisseria_TspB"/>
</dbReference>
<sequence length="610" mass="65874">MKKILLAVLLFVPLCHAENVAQITGGNYIFADAENQRLIFNFEPSTFENRQWDFDEQSDNATTQFTIENMPLKTLHSSEFHAYERVAGTYTIVATYNPEQHRAMLMRPVYRPNVNDGERVRVWLPAAVGWIVRVGGTVARNVLPPIITRCLSNDLCKSVAYVVPTYFCFIDAFFGGKEGFFKTIGFPQSFCKTAEEEGYKPEQVTNPQTGKQGQTYAKEYPYVIKGHWGKTNPKDCEPGHEKECAPEYRQILIGANSAEHARSIANDMCKKLVGTSYTGIDHNNHDNYGLTGKVKSAELLKDGNSLTCTTLATDENGEDFIGPGFSVKVLKENHKEIIKMVDVVNLVSKDFKKNPTPYINDKGQVGKELRNAIKPQAAVAKKDGSGGSLTASSPPYLDPKTGKAVQDNVRITATPGKKSDLPPPSSGGAGNGAGGNPSTGSNGNTGINNGGGNTVNVTTTPRPDKQSEAVAAGNNTPNGTNPPKGNGQDTGNTSGSGNGSGGSGGGKKGDGGGLDCAGEHRNTLACAQMGTVDEAEQPFDIPTTQNDKTYQPDNFMPTSGQCPAPKHVVIMGRTYTISYNWLCQFAQKIRMIIVGLAYLMAAYIIFTRKE</sequence>
<reference evidence="4" key="2">
    <citation type="submission" date="2024-09" db="EMBL/GenBank/DDBJ databases">
        <authorList>
            <person name="Veyrier F.J."/>
        </authorList>
    </citation>
    <scope>NUCLEOTIDE SEQUENCE</scope>
    <source>
        <strain evidence="4">17694</strain>
    </source>
</reference>
<keyword evidence="2" id="KW-0812">Transmembrane</keyword>
<proteinExistence type="predicted"/>
<evidence type="ECO:0000313" key="4">
    <source>
        <dbReference type="EMBL" id="UOP04476.1"/>
    </source>
</evidence>
<feature type="compositionally biased region" description="Gly residues" evidence="1">
    <location>
        <begin position="427"/>
        <end position="437"/>
    </location>
</feature>
<accession>A0A8T9MVI2</accession>
<feature type="signal peptide" evidence="3">
    <location>
        <begin position="1"/>
        <end position="17"/>
    </location>
</feature>
<dbReference type="KEGG" id="ckh:LVJ77_09305"/>
<evidence type="ECO:0000256" key="1">
    <source>
        <dbReference type="SAM" id="MobiDB-lite"/>
    </source>
</evidence>
<dbReference type="Pfam" id="PF05616">
    <property type="entry name" value="Neisseria_TspB"/>
    <property type="match status" value="1"/>
</dbReference>
<evidence type="ECO:0000256" key="3">
    <source>
        <dbReference type="SAM" id="SignalP"/>
    </source>
</evidence>
<feature type="chain" id="PRO_5035823501" evidence="3">
    <location>
        <begin position="18"/>
        <end position="610"/>
    </location>
</feature>
<evidence type="ECO:0000313" key="5">
    <source>
        <dbReference type="Proteomes" id="UP000831534"/>
    </source>
</evidence>
<gene>
    <name evidence="4" type="ORF">LVJ77_09305</name>
</gene>
<keyword evidence="5" id="KW-1185">Reference proteome</keyword>
<keyword evidence="3" id="KW-0732">Signal</keyword>
<keyword evidence="2" id="KW-0472">Membrane</keyword>
<dbReference type="AlphaFoldDB" id="A0A8T9MVI2"/>
<feature type="compositionally biased region" description="Low complexity" evidence="1">
    <location>
        <begin position="438"/>
        <end position="447"/>
    </location>
</feature>
<organism evidence="4 5">
    <name type="scientific">Conchiformibius kuhniae</name>
    <dbReference type="NCBI Taxonomy" id="211502"/>
    <lineage>
        <taxon>Bacteria</taxon>
        <taxon>Pseudomonadati</taxon>
        <taxon>Pseudomonadota</taxon>
        <taxon>Betaproteobacteria</taxon>
        <taxon>Neisseriales</taxon>
        <taxon>Neisseriaceae</taxon>
        <taxon>Conchiformibius</taxon>
    </lineage>
</organism>
<dbReference type="EMBL" id="CP091521">
    <property type="protein sequence ID" value="UOP04476.1"/>
    <property type="molecule type" value="Genomic_DNA"/>
</dbReference>
<feature type="compositionally biased region" description="Gly residues" evidence="1">
    <location>
        <begin position="494"/>
        <end position="515"/>
    </location>
</feature>
<protein>
    <submittedName>
        <fullName evidence="4">IgG-binding virulence factor TspB family protein</fullName>
    </submittedName>
</protein>
<keyword evidence="2" id="KW-1133">Transmembrane helix</keyword>
<name>A0A8T9MVI2_9NEIS</name>
<dbReference type="RefSeq" id="WP_169718746.1">
    <property type="nucleotide sequence ID" value="NZ_CP091521.1"/>
</dbReference>
<feature type="region of interest" description="Disordered" evidence="1">
    <location>
        <begin position="377"/>
        <end position="515"/>
    </location>
</feature>
<feature type="compositionally biased region" description="Low complexity" evidence="1">
    <location>
        <begin position="473"/>
        <end position="493"/>
    </location>
</feature>
<feature type="transmembrane region" description="Helical" evidence="2">
    <location>
        <begin position="589"/>
        <end position="606"/>
    </location>
</feature>
<reference evidence="4" key="1">
    <citation type="journal article" date="2022" name="Res Sq">
        <title>Evolution of multicellular longitudinally dividing oral cavity symbionts (Neisseriaceae).</title>
        <authorList>
            <person name="Nyongesa S."/>
            <person name="Weber P."/>
            <person name="Bernet E."/>
            <person name="Pullido F."/>
            <person name="Nieckarz M."/>
            <person name="Delaby M."/>
            <person name="Nieves C."/>
            <person name="Viehboeck T."/>
            <person name="Krause N."/>
            <person name="Rivera-Millot A."/>
            <person name="Nakamura A."/>
            <person name="Vischer N."/>
            <person name="VanNieuwenhze M."/>
            <person name="Brun Y."/>
            <person name="Cava F."/>
            <person name="Bulgheresi S."/>
            <person name="Veyrier F."/>
        </authorList>
    </citation>
    <scope>NUCLEOTIDE SEQUENCE</scope>
    <source>
        <strain evidence="4">17694</strain>
    </source>
</reference>
<dbReference type="Proteomes" id="UP000831534">
    <property type="component" value="Chromosome"/>
</dbReference>
<dbReference type="NCBIfam" id="NF041109">
    <property type="entry name" value="VF_TspB_C_term"/>
    <property type="match status" value="1"/>
</dbReference>